<organism evidence="10 11">
    <name type="scientific">Tegillarca granosa</name>
    <name type="common">Malaysian cockle</name>
    <name type="synonym">Anadara granosa</name>
    <dbReference type="NCBI Taxonomy" id="220873"/>
    <lineage>
        <taxon>Eukaryota</taxon>
        <taxon>Metazoa</taxon>
        <taxon>Spiralia</taxon>
        <taxon>Lophotrochozoa</taxon>
        <taxon>Mollusca</taxon>
        <taxon>Bivalvia</taxon>
        <taxon>Autobranchia</taxon>
        <taxon>Pteriomorphia</taxon>
        <taxon>Arcoida</taxon>
        <taxon>Arcoidea</taxon>
        <taxon>Arcidae</taxon>
        <taxon>Tegillarca</taxon>
    </lineage>
</organism>
<dbReference type="InterPro" id="IPR042231">
    <property type="entry name" value="Cho/carn_acyl_trans_2"/>
</dbReference>
<feature type="domain" description="Choline/carnitine acyltransferase" evidence="9">
    <location>
        <begin position="11"/>
        <end position="473"/>
    </location>
</feature>
<name>A0ABQ9FPR1_TEGGR</name>
<keyword evidence="3" id="KW-0530">Neurotransmitter biosynthesis</keyword>
<reference evidence="10 11" key="1">
    <citation type="submission" date="2022-12" db="EMBL/GenBank/DDBJ databases">
        <title>Chromosome-level genome of Tegillarca granosa.</title>
        <authorList>
            <person name="Kim J."/>
        </authorList>
    </citation>
    <scope>NUCLEOTIDE SEQUENCE [LARGE SCALE GENOMIC DNA]</scope>
    <source>
        <strain evidence="10">Teg-2019</strain>
        <tissue evidence="10">Adductor muscle</tissue>
    </source>
</reference>
<evidence type="ECO:0000259" key="9">
    <source>
        <dbReference type="Pfam" id="PF00755"/>
    </source>
</evidence>
<comment type="caution">
    <text evidence="10">The sequence shown here is derived from an EMBL/GenBank/DDBJ whole genome shotgun (WGS) entry which is preliminary data.</text>
</comment>
<keyword evidence="2 7" id="KW-0808">Transferase</keyword>
<dbReference type="Pfam" id="PF00755">
    <property type="entry name" value="Carn_acyltransf"/>
    <property type="match status" value="1"/>
</dbReference>
<dbReference type="Proteomes" id="UP001217089">
    <property type="component" value="Unassembled WGS sequence"/>
</dbReference>
<evidence type="ECO:0000313" key="11">
    <source>
        <dbReference type="Proteomes" id="UP001217089"/>
    </source>
</evidence>
<dbReference type="EC" id="2.3.1.6" evidence="5"/>
<evidence type="ECO:0000256" key="3">
    <source>
        <dbReference type="ARBA" id="ARBA00022979"/>
    </source>
</evidence>
<evidence type="ECO:0000256" key="8">
    <source>
        <dbReference type="SAM" id="MobiDB-lite"/>
    </source>
</evidence>
<dbReference type="PROSITE" id="PS00440">
    <property type="entry name" value="ACYLTRANSF_C_2"/>
    <property type="match status" value="1"/>
</dbReference>
<sequence length="548" mass="62924">MPIDRARHKEKGQPMCMEQYYRLFTSYRCPGIPKDALISNTSKLMPEPEHIIVICKNQVFFVLDVMNNFSRLTEEDLYTQLQRISKMAEENTDSEKVGILTAAYRDKWAAARTKLMQESTNRDSLDAIERCIFVLCLDDAVPIKFNHQNSIDETNMNMRDNVSLAFQMLHGLGTDLNSSNRWFDKTMQFIISEDGACGLNYEHSPSEGIAVVQLIEHLLKYMEELRQKKLLRMKSLCELPCPRKLQWKVNEDVQEYINEASEHIEWLIDDLDLYILTFEHFGREFPKSQNMSPDSFIQLALQLTFYKIHGHLVSTYESASTRRFRLGRVDNIRANSLAALEWVKSMIGESDATDADKMLLLRRAMDCQTEIMTQTILGHGIDCHLLALKEMSREYCDEMPAIFTDDAYRIANHFSLSTSQVPTTMDAFMCYGPVVPDGYGVCYNPHPNTMTVCITSFKSHSETRSDYFGFTLESSFLQMHELCIKANEKPQIVKPMRTASIERCNSEARDHQNGSPRKQKLVRQKNANCNSNSVESVQNGSDTTDNGK</sequence>
<dbReference type="InterPro" id="IPR000542">
    <property type="entry name" value="Carn_acyl_trans"/>
</dbReference>
<dbReference type="InterPro" id="IPR023213">
    <property type="entry name" value="CAT-like_dom_sf"/>
</dbReference>
<dbReference type="Gene3D" id="3.30.559.10">
    <property type="entry name" value="Chloramphenicol acetyltransferase-like domain"/>
    <property type="match status" value="1"/>
</dbReference>
<proteinExistence type="inferred from homology"/>
<protein>
    <recommendedName>
        <fullName evidence="6">Choline O-acetyltransferase</fullName>
        <ecNumber evidence="5">2.3.1.6</ecNumber>
    </recommendedName>
</protein>
<feature type="compositionally biased region" description="Polar residues" evidence="8">
    <location>
        <begin position="525"/>
        <end position="548"/>
    </location>
</feature>
<evidence type="ECO:0000313" key="10">
    <source>
        <dbReference type="EMBL" id="KAJ8319238.1"/>
    </source>
</evidence>
<evidence type="ECO:0000256" key="7">
    <source>
        <dbReference type="RuleBase" id="RU003801"/>
    </source>
</evidence>
<accession>A0ABQ9FPR1</accession>
<evidence type="ECO:0000256" key="4">
    <source>
        <dbReference type="ARBA" id="ARBA00023315"/>
    </source>
</evidence>
<evidence type="ECO:0000256" key="1">
    <source>
        <dbReference type="ARBA" id="ARBA00005232"/>
    </source>
</evidence>
<dbReference type="PANTHER" id="PTHR22589:SF14">
    <property type="entry name" value="CHOLINE O-ACETYLTRANSFERASE"/>
    <property type="match status" value="1"/>
</dbReference>
<dbReference type="PANTHER" id="PTHR22589">
    <property type="entry name" value="CARNITINE O-ACYLTRANSFERASE"/>
    <property type="match status" value="1"/>
</dbReference>
<feature type="region of interest" description="Disordered" evidence="8">
    <location>
        <begin position="505"/>
        <end position="548"/>
    </location>
</feature>
<evidence type="ECO:0000256" key="6">
    <source>
        <dbReference type="ARBA" id="ARBA00040495"/>
    </source>
</evidence>
<dbReference type="Gene3D" id="3.30.559.70">
    <property type="entry name" value="Choline/Carnitine o-acyltransferase, domain 2"/>
    <property type="match status" value="1"/>
</dbReference>
<keyword evidence="4 7" id="KW-0012">Acyltransferase</keyword>
<comment type="similarity">
    <text evidence="1 7">Belongs to the carnitine/choline acetyltransferase family.</text>
</comment>
<dbReference type="SUPFAM" id="SSF52777">
    <property type="entry name" value="CoA-dependent acyltransferases"/>
    <property type="match status" value="2"/>
</dbReference>
<keyword evidence="11" id="KW-1185">Reference proteome</keyword>
<dbReference type="InterPro" id="IPR039551">
    <property type="entry name" value="Cho/carn_acyl_trans"/>
</dbReference>
<dbReference type="EMBL" id="JARBDR010000214">
    <property type="protein sequence ID" value="KAJ8319238.1"/>
    <property type="molecule type" value="Genomic_DNA"/>
</dbReference>
<gene>
    <name evidence="10" type="ORF">KUTeg_004329</name>
</gene>
<evidence type="ECO:0000256" key="5">
    <source>
        <dbReference type="ARBA" id="ARBA00039091"/>
    </source>
</evidence>
<evidence type="ECO:0000256" key="2">
    <source>
        <dbReference type="ARBA" id="ARBA00022679"/>
    </source>
</evidence>